<dbReference type="InterPro" id="IPR051317">
    <property type="entry name" value="Gfo/Idh/MocA_oxidoreduct"/>
</dbReference>
<comment type="caution">
    <text evidence="2">The sequence shown here is derived from an EMBL/GenBank/DDBJ whole genome shotgun (WGS) entry which is preliminary data.</text>
</comment>
<dbReference type="InterPro" id="IPR036291">
    <property type="entry name" value="NAD(P)-bd_dom_sf"/>
</dbReference>
<dbReference type="Pfam" id="PF01408">
    <property type="entry name" value="GFO_IDH_MocA"/>
    <property type="match status" value="1"/>
</dbReference>
<dbReference type="Proteomes" id="UP001465426">
    <property type="component" value="Unassembled WGS sequence"/>
</dbReference>
<feature type="domain" description="Gfo/Idh/MocA-like oxidoreductase N-terminal" evidence="1">
    <location>
        <begin position="1"/>
        <end position="119"/>
    </location>
</feature>
<protein>
    <submittedName>
        <fullName evidence="2">Gfo/Idh/MocA family oxidoreductase</fullName>
    </submittedName>
</protein>
<organism evidence="2 3">
    <name type="scientific">Niallia hominis</name>
    <dbReference type="NCBI Taxonomy" id="3133173"/>
    <lineage>
        <taxon>Bacteria</taxon>
        <taxon>Bacillati</taxon>
        <taxon>Bacillota</taxon>
        <taxon>Bacilli</taxon>
        <taxon>Bacillales</taxon>
        <taxon>Bacillaceae</taxon>
        <taxon>Niallia</taxon>
    </lineage>
</organism>
<keyword evidence="3" id="KW-1185">Reference proteome</keyword>
<reference evidence="2 3" key="1">
    <citation type="submission" date="2024-03" db="EMBL/GenBank/DDBJ databases">
        <title>Human intestinal bacterial collection.</title>
        <authorList>
            <person name="Pauvert C."/>
            <person name="Hitch T.C.A."/>
            <person name="Clavel T."/>
        </authorList>
    </citation>
    <scope>NUCLEOTIDE SEQUENCE [LARGE SCALE GENOMIC DNA]</scope>
    <source>
        <strain evidence="2 3">CLA-SR-H024</strain>
    </source>
</reference>
<dbReference type="SUPFAM" id="SSF51735">
    <property type="entry name" value="NAD(P)-binding Rossmann-fold domains"/>
    <property type="match status" value="1"/>
</dbReference>
<accession>A0ABV1F250</accession>
<dbReference type="SUPFAM" id="SSF55347">
    <property type="entry name" value="Glyceraldehyde-3-phosphate dehydrogenase-like, C-terminal domain"/>
    <property type="match status" value="1"/>
</dbReference>
<evidence type="ECO:0000313" key="3">
    <source>
        <dbReference type="Proteomes" id="UP001465426"/>
    </source>
</evidence>
<dbReference type="PANTHER" id="PTHR43708:SF4">
    <property type="entry name" value="OXIDOREDUCTASE YCEM-RELATED"/>
    <property type="match status" value="1"/>
</dbReference>
<proteinExistence type="predicted"/>
<sequence length="302" mass="34685">MKIGLIGLGNIAKKAYLPVLSEKVGIELVLCTRNEETLNKLSKKYRIEEKVQTVEQLISKNIEAAFVSTATEAHFEIAKELLAHGIHVYIDKPISMDYEETEKIVNLAKQTGKIAMVGFNRRFIPKVKELKENGKANLILMQKNRYAMPDYIRRFVVEDFIHVVDTLRFLMNTEVKDVKVECLKEGKTLNSLVIQMIGEGCIAIGIMNRNGGVTEEIIEYSTGKDKYVVNSLVETTHFHNKEIHISKFGDWEPTLYKRGFYQIIDHFIDCIQNNKVPEPSMDDSLKTHEICEMIVREAEERF</sequence>
<dbReference type="Gene3D" id="3.30.360.10">
    <property type="entry name" value="Dihydrodipicolinate Reductase, domain 2"/>
    <property type="match status" value="1"/>
</dbReference>
<dbReference type="PANTHER" id="PTHR43708">
    <property type="entry name" value="CONSERVED EXPRESSED OXIDOREDUCTASE (EUROFUNG)"/>
    <property type="match status" value="1"/>
</dbReference>
<dbReference type="Gene3D" id="3.40.50.720">
    <property type="entry name" value="NAD(P)-binding Rossmann-like Domain"/>
    <property type="match status" value="1"/>
</dbReference>
<name>A0ABV1F250_9BACI</name>
<gene>
    <name evidence="2" type="ORF">WMO63_17345</name>
</gene>
<dbReference type="EMBL" id="JBBMFN010000051">
    <property type="protein sequence ID" value="MEQ2467424.1"/>
    <property type="molecule type" value="Genomic_DNA"/>
</dbReference>
<evidence type="ECO:0000313" key="2">
    <source>
        <dbReference type="EMBL" id="MEQ2467424.1"/>
    </source>
</evidence>
<dbReference type="RefSeq" id="WP_031537482.1">
    <property type="nucleotide sequence ID" value="NZ_JBBMFN010000051.1"/>
</dbReference>
<dbReference type="InterPro" id="IPR000683">
    <property type="entry name" value="Gfo/Idh/MocA-like_OxRdtase_N"/>
</dbReference>
<evidence type="ECO:0000259" key="1">
    <source>
        <dbReference type="Pfam" id="PF01408"/>
    </source>
</evidence>